<sequence length="502" mass="56787">MLGMLGFLKMSDKESKDKTLPSPEAKSTVDQNASAVPPQIANSIPVTINRSSPYVGVSAIASSPPQFVTMEEIMSAANGLKNMQLAHEIAVDKDFKLQPYEPPENSLERVVKDAVHRAFWDLLAEEISEDPPVYKGAMILLEEVKEILLDLLYPQHEKLKQEINEMLDIPFIKQQAENDALDFLGYAQFVINVMGRICAPARDERIQELRGITNVVQVFKGVFETLTLMRLDLANYNIQLVRSNLMAQSVDYEKEKFEKLLSLQGGLGSLINTRNWLKSSMLKGGERDIVLSAYLELFEWNHGIELPETVVMDAVRIQELCYRLQRLIVQGTVLLVALSKANYKVLQQSTSFKENLMSHIGVLLQDVRDDEMLKNVLPNVAEQIVSDIKLFMNSTKHVPEQQTFDMDSSFEQSLKDLIQEIHRPDHNVRRIIKQRTSEFLQAAFSTSPSALSQLPPGMTTVKSEFFSVIGSMIRLYQYNLAVYSEYYNQIIASLKEEGSSST</sequence>
<gene>
    <name evidence="4" type="primary">LOC113213142</name>
</gene>
<evidence type="ECO:0000256" key="1">
    <source>
        <dbReference type="ARBA" id="ARBA00010954"/>
    </source>
</evidence>
<keyword evidence="3" id="KW-1185">Reference proteome</keyword>
<dbReference type="PANTHER" id="PTHR12832:SF11">
    <property type="entry name" value="LD23868P"/>
    <property type="match status" value="1"/>
</dbReference>
<protein>
    <submittedName>
        <fullName evidence="4">T-complex protein 11-like protein 1 isoform X1</fullName>
    </submittedName>
</protein>
<organism evidence="3 4">
    <name type="scientific">Frankliniella occidentalis</name>
    <name type="common">Western flower thrips</name>
    <name type="synonym">Euthrips occidentalis</name>
    <dbReference type="NCBI Taxonomy" id="133901"/>
    <lineage>
        <taxon>Eukaryota</taxon>
        <taxon>Metazoa</taxon>
        <taxon>Ecdysozoa</taxon>
        <taxon>Arthropoda</taxon>
        <taxon>Hexapoda</taxon>
        <taxon>Insecta</taxon>
        <taxon>Pterygota</taxon>
        <taxon>Neoptera</taxon>
        <taxon>Paraneoptera</taxon>
        <taxon>Thysanoptera</taxon>
        <taxon>Terebrantia</taxon>
        <taxon>Thripoidea</taxon>
        <taxon>Thripidae</taxon>
        <taxon>Frankliniella</taxon>
    </lineage>
</organism>
<reference evidence="4" key="1">
    <citation type="submission" date="2025-08" db="UniProtKB">
        <authorList>
            <consortium name="RefSeq"/>
        </authorList>
    </citation>
    <scope>IDENTIFICATION</scope>
    <source>
        <tissue evidence="4">Whole organism</tissue>
    </source>
</reference>
<evidence type="ECO:0000313" key="3">
    <source>
        <dbReference type="Proteomes" id="UP000504606"/>
    </source>
</evidence>
<feature type="region of interest" description="Disordered" evidence="2">
    <location>
        <begin position="13"/>
        <end position="36"/>
    </location>
</feature>
<dbReference type="GeneID" id="113213142"/>
<dbReference type="RefSeq" id="XP_026287895.2">
    <property type="nucleotide sequence ID" value="XM_026432110.2"/>
</dbReference>
<dbReference type="PANTHER" id="PTHR12832">
    <property type="entry name" value="TESTIS-SPECIFIC PROTEIN PBS13 T-COMPLEX 11"/>
    <property type="match status" value="1"/>
</dbReference>
<dbReference type="OrthoDB" id="276323at2759"/>
<accession>A0A6J1T895</accession>
<dbReference type="InterPro" id="IPR008862">
    <property type="entry name" value="Tcp11"/>
</dbReference>
<proteinExistence type="inferred from homology"/>
<name>A0A6J1T895_FRAOC</name>
<dbReference type="GO" id="GO:0007165">
    <property type="term" value="P:signal transduction"/>
    <property type="evidence" value="ECO:0007669"/>
    <property type="project" value="TreeGrafter"/>
</dbReference>
<dbReference type="KEGG" id="foc:113213142"/>
<comment type="similarity">
    <text evidence="1">Belongs to the TCP11 family.</text>
</comment>
<dbReference type="Pfam" id="PF05794">
    <property type="entry name" value="Tcp11"/>
    <property type="match status" value="1"/>
</dbReference>
<evidence type="ECO:0000256" key="2">
    <source>
        <dbReference type="SAM" id="MobiDB-lite"/>
    </source>
</evidence>
<evidence type="ECO:0000313" key="4">
    <source>
        <dbReference type="RefSeq" id="XP_026287895.2"/>
    </source>
</evidence>
<dbReference type="Proteomes" id="UP000504606">
    <property type="component" value="Unplaced"/>
</dbReference>
<dbReference type="AlphaFoldDB" id="A0A6J1T895"/>